<dbReference type="RefSeq" id="WP_058353208.1">
    <property type="nucleotide sequence ID" value="NZ_CABMMD010000167.1"/>
</dbReference>
<dbReference type="PANTHER" id="PTHR33202">
    <property type="entry name" value="ZINC UPTAKE REGULATION PROTEIN"/>
    <property type="match status" value="1"/>
</dbReference>
<proteinExistence type="inferred from homology"/>
<dbReference type="GO" id="GO:0008270">
    <property type="term" value="F:zinc ion binding"/>
    <property type="evidence" value="ECO:0007669"/>
    <property type="project" value="TreeGrafter"/>
</dbReference>
<dbReference type="CDD" id="cd07153">
    <property type="entry name" value="Fur_like"/>
    <property type="match status" value="1"/>
</dbReference>
<dbReference type="GO" id="GO:1900376">
    <property type="term" value="P:regulation of secondary metabolite biosynthetic process"/>
    <property type="evidence" value="ECO:0007669"/>
    <property type="project" value="TreeGrafter"/>
</dbReference>
<evidence type="ECO:0000256" key="2">
    <source>
        <dbReference type="ARBA" id="ARBA00022491"/>
    </source>
</evidence>
<dbReference type="InterPro" id="IPR036388">
    <property type="entry name" value="WH-like_DNA-bd_sf"/>
</dbReference>
<evidence type="ECO:0000256" key="4">
    <source>
        <dbReference type="ARBA" id="ARBA00023015"/>
    </source>
</evidence>
<dbReference type="PANTHER" id="PTHR33202:SF8">
    <property type="entry name" value="PEROXIDE-RESPONSIVE REPRESSOR PERR"/>
    <property type="match status" value="1"/>
</dbReference>
<dbReference type="GO" id="GO:0000976">
    <property type="term" value="F:transcription cis-regulatory region binding"/>
    <property type="evidence" value="ECO:0007669"/>
    <property type="project" value="TreeGrafter"/>
</dbReference>
<evidence type="ECO:0000256" key="3">
    <source>
        <dbReference type="ARBA" id="ARBA00022833"/>
    </source>
</evidence>
<comment type="caution">
    <text evidence="9">The sequence shown here is derived from an EMBL/GenBank/DDBJ whole genome shotgun (WGS) entry which is preliminary data.</text>
</comment>
<organism evidence="9 10">
    <name type="scientific">Acetivibrio ethanolgignens</name>
    <dbReference type="NCBI Taxonomy" id="290052"/>
    <lineage>
        <taxon>Bacteria</taxon>
        <taxon>Bacillati</taxon>
        <taxon>Bacillota</taxon>
        <taxon>Clostridia</taxon>
        <taxon>Eubacteriales</taxon>
        <taxon>Oscillospiraceae</taxon>
        <taxon>Acetivibrio</taxon>
    </lineage>
</organism>
<keyword evidence="2" id="KW-0678">Repressor</keyword>
<sequence length="128" mass="14506">MAELKYSRQREAIRTYLAETKEHPTAEMVYSAIRQTYPNISLGTVYRNLNLLVETGEINKLSCGDGLDHFDYDTSSHYHFVCTKCGRVIDLKMDSIDSINKAAGSHFDGSIDGHCTYFYGKCPHCINK</sequence>
<dbReference type="GO" id="GO:0045892">
    <property type="term" value="P:negative regulation of DNA-templated transcription"/>
    <property type="evidence" value="ECO:0007669"/>
    <property type="project" value="TreeGrafter"/>
</dbReference>
<dbReference type="AlphaFoldDB" id="A0A0V8QDD5"/>
<dbReference type="InterPro" id="IPR043135">
    <property type="entry name" value="Fur_C"/>
</dbReference>
<evidence type="ECO:0000313" key="9">
    <source>
        <dbReference type="EMBL" id="KSV58548.1"/>
    </source>
</evidence>
<gene>
    <name evidence="9" type="ORF">ASU35_12355</name>
</gene>
<dbReference type="Gene3D" id="1.10.10.10">
    <property type="entry name" value="Winged helix-like DNA-binding domain superfamily/Winged helix DNA-binding domain"/>
    <property type="match status" value="1"/>
</dbReference>
<keyword evidence="8" id="KW-0408">Iron</keyword>
<reference evidence="9 10" key="1">
    <citation type="submission" date="2015-11" db="EMBL/GenBank/DDBJ databases">
        <title>Butyribacter intestini gen. nov., sp. nov., a butyric acid-producing bacterium of the family Lachnospiraceae isolated from the human faeces.</title>
        <authorList>
            <person name="Zou Y."/>
            <person name="Xue W."/>
            <person name="Luo G."/>
            <person name="Lv M."/>
        </authorList>
    </citation>
    <scope>NUCLEOTIDE SEQUENCE [LARGE SCALE GENOMIC DNA]</scope>
    <source>
        <strain evidence="9 10">ACET-33324</strain>
    </source>
</reference>
<feature type="binding site" evidence="7">
    <location>
        <position position="122"/>
    </location>
    <ligand>
        <name>Zn(2+)</name>
        <dbReference type="ChEBI" id="CHEBI:29105"/>
    </ligand>
</feature>
<dbReference type="GO" id="GO:0003700">
    <property type="term" value="F:DNA-binding transcription factor activity"/>
    <property type="evidence" value="ECO:0007669"/>
    <property type="project" value="InterPro"/>
</dbReference>
<dbReference type="InterPro" id="IPR036390">
    <property type="entry name" value="WH_DNA-bd_sf"/>
</dbReference>
<dbReference type="Pfam" id="PF01475">
    <property type="entry name" value="FUR"/>
    <property type="match status" value="1"/>
</dbReference>
<comment type="cofactor">
    <cofactor evidence="8">
        <name>Mn(2+)</name>
        <dbReference type="ChEBI" id="CHEBI:29035"/>
    </cofactor>
    <cofactor evidence="8">
        <name>Fe(2+)</name>
        <dbReference type="ChEBI" id="CHEBI:29033"/>
    </cofactor>
    <text evidence="8">Binds 1 Mn(2+) or Fe(2+) ion per subunit.</text>
</comment>
<feature type="binding site" evidence="7">
    <location>
        <position position="85"/>
    </location>
    <ligand>
        <name>Zn(2+)</name>
        <dbReference type="ChEBI" id="CHEBI:29105"/>
    </ligand>
</feature>
<keyword evidence="4" id="KW-0805">Transcription regulation</keyword>
<protein>
    <submittedName>
        <fullName evidence="9">Fur family transcriptional regulator</fullName>
    </submittedName>
</protein>
<keyword evidence="3 7" id="KW-0862">Zinc</keyword>
<keyword evidence="10" id="KW-1185">Reference proteome</keyword>
<dbReference type="Gene3D" id="3.30.1490.190">
    <property type="match status" value="1"/>
</dbReference>
<comment type="cofactor">
    <cofactor evidence="7">
        <name>Zn(2+)</name>
        <dbReference type="ChEBI" id="CHEBI:29105"/>
    </cofactor>
    <text evidence="7">Binds 1 zinc ion per subunit.</text>
</comment>
<comment type="similarity">
    <text evidence="1">Belongs to the Fur family.</text>
</comment>
<keyword evidence="5" id="KW-0238">DNA-binding</keyword>
<dbReference type="EMBL" id="LNAM01000167">
    <property type="protein sequence ID" value="KSV58548.1"/>
    <property type="molecule type" value="Genomic_DNA"/>
</dbReference>
<dbReference type="InterPro" id="IPR002481">
    <property type="entry name" value="FUR"/>
</dbReference>
<evidence type="ECO:0000256" key="7">
    <source>
        <dbReference type="PIRSR" id="PIRSR602481-1"/>
    </source>
</evidence>
<dbReference type="Proteomes" id="UP000054874">
    <property type="component" value="Unassembled WGS sequence"/>
</dbReference>
<name>A0A0V8QDD5_9FIRM</name>
<evidence type="ECO:0000256" key="1">
    <source>
        <dbReference type="ARBA" id="ARBA00007957"/>
    </source>
</evidence>
<evidence type="ECO:0000256" key="6">
    <source>
        <dbReference type="ARBA" id="ARBA00023163"/>
    </source>
</evidence>
<feature type="binding site" evidence="8">
    <location>
        <position position="114"/>
    </location>
    <ligand>
        <name>Fe cation</name>
        <dbReference type="ChEBI" id="CHEBI:24875"/>
    </ligand>
</feature>
<dbReference type="OrthoDB" id="8659436at2"/>
<dbReference type="SUPFAM" id="SSF46785">
    <property type="entry name" value="Winged helix' DNA-binding domain"/>
    <property type="match status" value="1"/>
</dbReference>
<keyword evidence="7" id="KW-0479">Metal-binding</keyword>
<feature type="binding site" evidence="7">
    <location>
        <position position="125"/>
    </location>
    <ligand>
        <name>Zn(2+)</name>
        <dbReference type="ChEBI" id="CHEBI:29105"/>
    </ligand>
</feature>
<dbReference type="STRING" id="290052.ASU35_12355"/>
<evidence type="ECO:0000256" key="5">
    <source>
        <dbReference type="ARBA" id="ARBA00023125"/>
    </source>
</evidence>
<evidence type="ECO:0000256" key="8">
    <source>
        <dbReference type="PIRSR" id="PIRSR602481-2"/>
    </source>
</evidence>
<accession>A0A0V8QDD5</accession>
<feature type="binding site" evidence="7">
    <location>
        <position position="82"/>
    </location>
    <ligand>
        <name>Zn(2+)</name>
        <dbReference type="ChEBI" id="CHEBI:29105"/>
    </ligand>
</feature>
<evidence type="ECO:0000313" key="10">
    <source>
        <dbReference type="Proteomes" id="UP000054874"/>
    </source>
</evidence>
<keyword evidence="6" id="KW-0804">Transcription</keyword>